<organism evidence="3 4">
    <name type="scientific">Plectus sambesii</name>
    <dbReference type="NCBI Taxonomy" id="2011161"/>
    <lineage>
        <taxon>Eukaryota</taxon>
        <taxon>Metazoa</taxon>
        <taxon>Ecdysozoa</taxon>
        <taxon>Nematoda</taxon>
        <taxon>Chromadorea</taxon>
        <taxon>Plectida</taxon>
        <taxon>Plectina</taxon>
        <taxon>Plectoidea</taxon>
        <taxon>Plectidae</taxon>
        <taxon>Plectus</taxon>
    </lineage>
</organism>
<evidence type="ECO:0000313" key="3">
    <source>
        <dbReference type="Proteomes" id="UP000887566"/>
    </source>
</evidence>
<protein>
    <submittedName>
        <fullName evidence="4">Uncharacterized protein</fullName>
    </submittedName>
</protein>
<evidence type="ECO:0000313" key="4">
    <source>
        <dbReference type="WBParaSite" id="PSAMB.scaffold274size59727.g4290.t1"/>
    </source>
</evidence>
<proteinExistence type="predicted"/>
<feature type="coiled-coil region" evidence="1">
    <location>
        <begin position="134"/>
        <end position="224"/>
    </location>
</feature>
<sequence length="470" mass="53097">MIALSSSSSTSESVGVRGAGGSSSATTSVPDLTPSQNVTSSSSTTSNVDLLRRELNLVKLQLRQREAELEKITHRVGTVKSIPTIDTEAAVALVNDVQQLRCDEADLRYKLEDVTKVCDGVLKNVQSASRISENDRVNLIINRYNEQLQNLARQLFDAQQDNARLKTKRIDHETQISAIIHENAFLKSENEYLQDEVNKLKRQCNEQHKSAKTLQAEIADLKRTYQTQLVATKENLIDNHQSLLDQRLYEIESLRREIADRQKEHERCLVRAQSNCSYYERERDRYEKFAKELSQSLHALTVDNQQLLSQVSTLKQSAADEQLKSALRFDELVCERNSLAHKLGTLHGLNKPSASAANGAIVDDRVSIDNALSASRVEERLETAHATIACLTQQVHDLTAINHHTHSPQSDLLKILKDKCLELVELQHTLKSLETQCQRLTEERCNTTVLLVEMSKDMRTLLDAQRQLRS</sequence>
<name>A0A914VY64_9BILA</name>
<dbReference type="WBParaSite" id="PSAMB.scaffold274size59727.g4290.t1">
    <property type="protein sequence ID" value="PSAMB.scaffold274size59727.g4290.t1"/>
    <property type="gene ID" value="PSAMB.scaffold274size59727.g4290"/>
</dbReference>
<dbReference type="AlphaFoldDB" id="A0A914VY64"/>
<feature type="region of interest" description="Disordered" evidence="2">
    <location>
        <begin position="1"/>
        <end position="45"/>
    </location>
</feature>
<reference evidence="4" key="1">
    <citation type="submission" date="2022-11" db="UniProtKB">
        <authorList>
            <consortium name="WormBaseParasite"/>
        </authorList>
    </citation>
    <scope>IDENTIFICATION</scope>
</reference>
<keyword evidence="3" id="KW-1185">Reference proteome</keyword>
<evidence type="ECO:0000256" key="1">
    <source>
        <dbReference type="SAM" id="Coils"/>
    </source>
</evidence>
<keyword evidence="1" id="KW-0175">Coiled coil</keyword>
<accession>A0A914VY64</accession>
<evidence type="ECO:0000256" key="2">
    <source>
        <dbReference type="SAM" id="MobiDB-lite"/>
    </source>
</evidence>
<feature type="compositionally biased region" description="Low complexity" evidence="2">
    <location>
        <begin position="1"/>
        <end position="29"/>
    </location>
</feature>
<dbReference type="Proteomes" id="UP000887566">
    <property type="component" value="Unplaced"/>
</dbReference>
<feature type="coiled-coil region" evidence="1">
    <location>
        <begin position="374"/>
        <end position="443"/>
    </location>
</feature>